<dbReference type="InterPro" id="IPR036104">
    <property type="entry name" value="BFN_sf"/>
</dbReference>
<dbReference type="GO" id="GO:0004518">
    <property type="term" value="F:nuclease activity"/>
    <property type="evidence" value="ECO:0007669"/>
    <property type="project" value="InterPro"/>
</dbReference>
<dbReference type="Pfam" id="PF02577">
    <property type="entry name" value="BFN_dom"/>
    <property type="match status" value="1"/>
</dbReference>
<feature type="domain" description="BFN" evidence="2">
    <location>
        <begin position="3"/>
        <end position="136"/>
    </location>
</feature>
<dbReference type="Proteomes" id="UP000029736">
    <property type="component" value="Unassembled WGS sequence"/>
</dbReference>
<dbReference type="InterPro" id="IPR003729">
    <property type="entry name" value="Bi_nuclease_dom"/>
</dbReference>
<organism evidence="3 4">
    <name type="scientific">Phaeodactylibacter xiamenensis</name>
    <dbReference type="NCBI Taxonomy" id="1524460"/>
    <lineage>
        <taxon>Bacteria</taxon>
        <taxon>Pseudomonadati</taxon>
        <taxon>Bacteroidota</taxon>
        <taxon>Saprospiria</taxon>
        <taxon>Saprospirales</taxon>
        <taxon>Haliscomenobacteraceae</taxon>
        <taxon>Phaeodactylibacter</taxon>
    </lineage>
</organism>
<evidence type="ECO:0000313" key="3">
    <source>
        <dbReference type="EMBL" id="KGE88302.1"/>
    </source>
</evidence>
<dbReference type="RefSeq" id="WP_044219712.1">
    <property type="nucleotide sequence ID" value="NZ_CAKZLC010000121.1"/>
</dbReference>
<dbReference type="PROSITE" id="PS51658">
    <property type="entry name" value="BFN"/>
    <property type="match status" value="1"/>
</dbReference>
<gene>
    <name evidence="3" type="ORF">IX84_10905</name>
</gene>
<keyword evidence="4" id="KW-1185">Reference proteome</keyword>
<evidence type="ECO:0000313" key="4">
    <source>
        <dbReference type="Proteomes" id="UP000029736"/>
    </source>
</evidence>
<dbReference type="EMBL" id="JPOS01000020">
    <property type="protein sequence ID" value="KGE88302.1"/>
    <property type="molecule type" value="Genomic_DNA"/>
</dbReference>
<accession>A0A098SB57</accession>
<name>A0A098SB57_9BACT</name>
<evidence type="ECO:0000256" key="1">
    <source>
        <dbReference type="SAM" id="MobiDB-lite"/>
    </source>
</evidence>
<sequence>MDKIPLRILGQAKSDSTPEHFIIILEDSRESRRLPIVIGPYEAQAIAIGLEGISVGRPMTHDLLKNTIAAFQGAIKEVVIDRIEEGVFHARLQCEDASRKQFSIDARSSDAIAMAVRFDCPIYTYEPVLSEAALPAEDTEIIYEGDAPEPKSAPAQPDPDKPLHEYPRKELETFLERALEREDYESAAKLRDAINNKLNN</sequence>
<dbReference type="PANTHER" id="PTHR15160:SF1">
    <property type="entry name" value="VON HIPPEL-LINDAU DISEASE TUMOR SUPPRESSOR"/>
    <property type="match status" value="1"/>
</dbReference>
<proteinExistence type="predicted"/>
<feature type="compositionally biased region" description="Basic and acidic residues" evidence="1">
    <location>
        <begin position="158"/>
        <end position="167"/>
    </location>
</feature>
<dbReference type="InterPro" id="IPR001943">
    <property type="entry name" value="UVR_dom"/>
</dbReference>
<reference evidence="3 4" key="1">
    <citation type="journal article" date="2014" name="Int. J. Syst. Evol. Microbiol.">
        <title>Phaeodactylibacter xiamenensis gen. nov., sp. nov., a member of the family Saprospiraceae isolated from the marine alga Phaeodactylum tricornutum.</title>
        <authorList>
            <person name="Chen Z.Jr."/>
            <person name="Lei X."/>
            <person name="Lai Q."/>
            <person name="Li Y."/>
            <person name="Zhang B."/>
            <person name="Zhang J."/>
            <person name="Zhang H."/>
            <person name="Yang L."/>
            <person name="Zheng W."/>
            <person name="Tian Y."/>
            <person name="Yu Z."/>
            <person name="Xu H.Jr."/>
            <person name="Zheng T."/>
        </authorList>
    </citation>
    <scope>NUCLEOTIDE SEQUENCE [LARGE SCALE GENOMIC DNA]</scope>
    <source>
        <strain evidence="3 4">KD52</strain>
    </source>
</reference>
<evidence type="ECO:0000259" key="2">
    <source>
        <dbReference type="PROSITE" id="PS51658"/>
    </source>
</evidence>
<dbReference type="Gene3D" id="3.10.690.10">
    <property type="entry name" value="Bifunctional nuclease domain"/>
    <property type="match status" value="1"/>
</dbReference>
<dbReference type="PANTHER" id="PTHR15160">
    <property type="entry name" value="VON HIPPEL-LINDAU PROTEIN"/>
    <property type="match status" value="1"/>
</dbReference>
<dbReference type="SUPFAM" id="SSF103256">
    <property type="entry name" value="Hypothetical protein TM0160"/>
    <property type="match status" value="1"/>
</dbReference>
<comment type="caution">
    <text evidence="3">The sequence shown here is derived from an EMBL/GenBank/DDBJ whole genome shotgun (WGS) entry which is preliminary data.</text>
</comment>
<dbReference type="OrthoDB" id="9788698at2"/>
<dbReference type="AlphaFoldDB" id="A0A098SB57"/>
<feature type="region of interest" description="Disordered" evidence="1">
    <location>
        <begin position="146"/>
        <end position="167"/>
    </location>
</feature>
<dbReference type="Pfam" id="PF02151">
    <property type="entry name" value="UVR"/>
    <property type="match status" value="1"/>
</dbReference>
<protein>
    <recommendedName>
        <fullName evidence="2">BFN domain-containing protein</fullName>
    </recommendedName>
</protein>